<keyword evidence="2" id="KW-1185">Reference proteome</keyword>
<proteinExistence type="predicted"/>
<evidence type="ECO:0000313" key="1">
    <source>
        <dbReference type="EMBL" id="SDX47144.1"/>
    </source>
</evidence>
<dbReference type="Proteomes" id="UP000198500">
    <property type="component" value="Unassembled WGS sequence"/>
</dbReference>
<gene>
    <name evidence="1" type="ORF">SAMN05443545_105366</name>
</gene>
<organism evidence="1 2">
    <name type="scientific">Aidingimonas halophila</name>
    <dbReference type="NCBI Taxonomy" id="574349"/>
    <lineage>
        <taxon>Bacteria</taxon>
        <taxon>Pseudomonadati</taxon>
        <taxon>Pseudomonadota</taxon>
        <taxon>Gammaproteobacteria</taxon>
        <taxon>Oceanospirillales</taxon>
        <taxon>Halomonadaceae</taxon>
        <taxon>Aidingimonas</taxon>
    </lineage>
</organism>
<sequence length="121" mass="13786">MTSDKSTPFVAHELFATSEPLVNLWLKHCMDPATPVLKLQLAWLESVSDAVRFEADFLTACADSSGKLVNCMMNPTTYRDPEQLGECYQQAWQQVTEAGVTQMSHATELSREFRERLWEEI</sequence>
<dbReference type="OrthoDB" id="6166816at2"/>
<dbReference type="AlphaFoldDB" id="A0A1H3C0H1"/>
<evidence type="ECO:0008006" key="3">
    <source>
        <dbReference type="Google" id="ProtNLM"/>
    </source>
</evidence>
<name>A0A1H3C0H1_9GAMM</name>
<dbReference type="RefSeq" id="WP_092569936.1">
    <property type="nucleotide sequence ID" value="NZ_BMXH01000003.1"/>
</dbReference>
<reference evidence="1 2" key="1">
    <citation type="submission" date="2016-10" db="EMBL/GenBank/DDBJ databases">
        <authorList>
            <person name="de Groot N.N."/>
        </authorList>
    </citation>
    <scope>NUCLEOTIDE SEQUENCE [LARGE SCALE GENOMIC DNA]</scope>
    <source>
        <strain evidence="1 2">DSM 19219</strain>
    </source>
</reference>
<protein>
    <recommendedName>
        <fullName evidence="3">Phasin protein</fullName>
    </recommendedName>
</protein>
<evidence type="ECO:0000313" key="2">
    <source>
        <dbReference type="Proteomes" id="UP000198500"/>
    </source>
</evidence>
<dbReference type="EMBL" id="FNNI01000005">
    <property type="protein sequence ID" value="SDX47144.1"/>
    <property type="molecule type" value="Genomic_DNA"/>
</dbReference>
<accession>A0A1H3C0H1</accession>